<dbReference type="EMBL" id="RAQI01000003">
    <property type="protein sequence ID" value="RKE90682.1"/>
    <property type="molecule type" value="Genomic_DNA"/>
</dbReference>
<proteinExistence type="inferred from homology"/>
<comment type="function">
    <text evidence="1">Absolutely required for transposition of IS1.</text>
</comment>
<evidence type="ECO:0000256" key="2">
    <source>
        <dbReference type="ARBA" id="ARBA00008841"/>
    </source>
</evidence>
<dbReference type="InterPro" id="IPR005063">
    <property type="entry name" value="Transposase_27"/>
</dbReference>
<evidence type="ECO:0000313" key="6">
    <source>
        <dbReference type="Proteomes" id="UP000283568"/>
    </source>
</evidence>
<dbReference type="Proteomes" id="UP000283568">
    <property type="component" value="Unassembled WGS sequence"/>
</dbReference>
<protein>
    <submittedName>
        <fullName evidence="5">Insertion element IS1 protein InsB</fullName>
    </submittedName>
</protein>
<organism evidence="5 6">
    <name type="scientific">Xenorhabdus ehlersii</name>
    <dbReference type="NCBI Taxonomy" id="290111"/>
    <lineage>
        <taxon>Bacteria</taxon>
        <taxon>Pseudomonadati</taxon>
        <taxon>Pseudomonadota</taxon>
        <taxon>Gammaproteobacteria</taxon>
        <taxon>Enterobacterales</taxon>
        <taxon>Morganellaceae</taxon>
        <taxon>Xenorhabdus</taxon>
    </lineage>
</organism>
<evidence type="ECO:0000256" key="4">
    <source>
        <dbReference type="ARBA" id="ARBA00023172"/>
    </source>
</evidence>
<keyword evidence="3" id="KW-0815">Transposition</keyword>
<dbReference type="NCBIfam" id="NF033558">
    <property type="entry name" value="transpos_IS1"/>
    <property type="match status" value="1"/>
</dbReference>
<dbReference type="PANTHER" id="PTHR33293">
    <property type="entry name" value="INSERTION ELEMENT IS1 1 PROTEIN INSB-RELATED"/>
    <property type="match status" value="1"/>
</dbReference>
<name>A0ABX9PJG1_9GAMM</name>
<gene>
    <name evidence="5" type="ORF">BDE27_2567</name>
</gene>
<dbReference type="PANTHER" id="PTHR33293:SF1">
    <property type="entry name" value="INSERTION ELEMENT IS1 1 PROTEIN INSB-RELATED"/>
    <property type="match status" value="1"/>
</dbReference>
<keyword evidence="4" id="KW-0233">DNA recombination</keyword>
<accession>A0ABX9PJG1</accession>
<keyword evidence="6" id="KW-1185">Reference proteome</keyword>
<reference evidence="5 6" key="1">
    <citation type="submission" date="2018-09" db="EMBL/GenBank/DDBJ databases">
        <title>Genomic Encyclopedia of Archaeal and Bacterial Type Strains, Phase II (KMG-II): from individual species to whole genera.</title>
        <authorList>
            <person name="Goeker M."/>
        </authorList>
    </citation>
    <scope>NUCLEOTIDE SEQUENCE [LARGE SCALE GENOMIC DNA]</scope>
    <source>
        <strain evidence="5 6">DSM 16337</strain>
    </source>
</reference>
<sequence length="137" mass="16365">MPLAGSDIQLICEIDEQWSFVGNKKNQRWLWYAWEPRLKRIVAHVFGARSRKTLDKLLALLSPFNIRFYCTDDYGVYDLLPEEGHLTGKTFTQRIERTNLTHRTRIKRLNCRTIGYSKSEEMHDKVIGTFIEREYYF</sequence>
<dbReference type="Pfam" id="PF03400">
    <property type="entry name" value="DDE_Tnp_IS1"/>
    <property type="match status" value="1"/>
</dbReference>
<evidence type="ECO:0000256" key="1">
    <source>
        <dbReference type="ARBA" id="ARBA00004091"/>
    </source>
</evidence>
<dbReference type="InterPro" id="IPR051354">
    <property type="entry name" value="Transposase_27_IS1"/>
</dbReference>
<comment type="caution">
    <text evidence="5">The sequence shown here is derived from an EMBL/GenBank/DDBJ whole genome shotgun (WGS) entry which is preliminary data.</text>
</comment>
<comment type="similarity">
    <text evidence="2">Belongs to the transposase 27 family.</text>
</comment>
<evidence type="ECO:0000256" key="3">
    <source>
        <dbReference type="ARBA" id="ARBA00022578"/>
    </source>
</evidence>
<evidence type="ECO:0000313" key="5">
    <source>
        <dbReference type="EMBL" id="RKE90682.1"/>
    </source>
</evidence>